<reference evidence="2 3" key="1">
    <citation type="submission" date="2020-08" db="EMBL/GenBank/DDBJ databases">
        <title>Genomic Encyclopedia of Type Strains, Phase IV (KMG-IV): sequencing the most valuable type-strain genomes for metagenomic binning, comparative biology and taxonomic classification.</title>
        <authorList>
            <person name="Goeker M."/>
        </authorList>
    </citation>
    <scope>NUCLEOTIDE SEQUENCE [LARGE SCALE GENOMIC DNA]</scope>
    <source>
        <strain evidence="2 3">DSM 24661</strain>
    </source>
</reference>
<feature type="region of interest" description="Disordered" evidence="1">
    <location>
        <begin position="1"/>
        <end position="37"/>
    </location>
</feature>
<organism evidence="2 3">
    <name type="scientific">Pectinatus brassicae</name>
    <dbReference type="NCBI Taxonomy" id="862415"/>
    <lineage>
        <taxon>Bacteria</taxon>
        <taxon>Bacillati</taxon>
        <taxon>Bacillota</taxon>
        <taxon>Negativicutes</taxon>
        <taxon>Selenomonadales</taxon>
        <taxon>Selenomonadaceae</taxon>
        <taxon>Pectinatus</taxon>
    </lineage>
</organism>
<dbReference type="EMBL" id="JACHFH010000005">
    <property type="protein sequence ID" value="MBB5335482.1"/>
    <property type="molecule type" value="Genomic_DNA"/>
</dbReference>
<gene>
    <name evidence="2" type="ORF">HNR32_000607</name>
</gene>
<protein>
    <submittedName>
        <fullName evidence="2">Uncharacterized protein</fullName>
    </submittedName>
</protein>
<comment type="caution">
    <text evidence="2">The sequence shown here is derived from an EMBL/GenBank/DDBJ whole genome shotgun (WGS) entry which is preliminary data.</text>
</comment>
<dbReference type="AlphaFoldDB" id="A0A840UMK3"/>
<evidence type="ECO:0000256" key="1">
    <source>
        <dbReference type="SAM" id="MobiDB-lite"/>
    </source>
</evidence>
<name>A0A840UMK3_9FIRM</name>
<proteinExistence type="predicted"/>
<sequence length="37" mass="4459">MKEKNTKNNPVAEADEMHKELPHKKQKKLKKPKRVYN</sequence>
<keyword evidence="3" id="KW-1185">Reference proteome</keyword>
<evidence type="ECO:0000313" key="3">
    <source>
        <dbReference type="Proteomes" id="UP000559117"/>
    </source>
</evidence>
<evidence type="ECO:0000313" key="2">
    <source>
        <dbReference type="EMBL" id="MBB5335482.1"/>
    </source>
</evidence>
<feature type="compositionally biased region" description="Basic residues" evidence="1">
    <location>
        <begin position="21"/>
        <end position="37"/>
    </location>
</feature>
<accession>A0A840UMK3</accession>
<dbReference type="Proteomes" id="UP000559117">
    <property type="component" value="Unassembled WGS sequence"/>
</dbReference>